<reference evidence="1" key="2">
    <citation type="journal article" date="2015" name="Data Brief">
        <title>Shoot transcriptome of the giant reed, Arundo donax.</title>
        <authorList>
            <person name="Barrero R.A."/>
            <person name="Guerrero F.D."/>
            <person name="Moolhuijzen P."/>
            <person name="Goolsby J.A."/>
            <person name="Tidwell J."/>
            <person name="Bellgard S.E."/>
            <person name="Bellgard M.I."/>
        </authorList>
    </citation>
    <scope>NUCLEOTIDE SEQUENCE</scope>
    <source>
        <tissue evidence="1">Shoot tissue taken approximately 20 cm above the soil surface</tissue>
    </source>
</reference>
<name>A0A0A9CY41_ARUDO</name>
<dbReference type="EMBL" id="GBRH01216651">
    <property type="protein sequence ID" value="JAD81244.1"/>
    <property type="molecule type" value="Transcribed_RNA"/>
</dbReference>
<reference evidence="1" key="1">
    <citation type="submission" date="2014-09" db="EMBL/GenBank/DDBJ databases">
        <authorList>
            <person name="Magalhaes I.L.F."/>
            <person name="Oliveira U."/>
            <person name="Santos F.R."/>
            <person name="Vidigal T.H.D.A."/>
            <person name="Brescovit A.D."/>
            <person name="Santos A.J."/>
        </authorList>
    </citation>
    <scope>NUCLEOTIDE SEQUENCE</scope>
    <source>
        <tissue evidence="1">Shoot tissue taken approximately 20 cm above the soil surface</tissue>
    </source>
</reference>
<evidence type="ECO:0000313" key="1">
    <source>
        <dbReference type="EMBL" id="JAD81244.1"/>
    </source>
</evidence>
<sequence>MVFQFILYGACKSSSPSPKKVRGLLLSYPHSCLTFQSTPLFLCSSFFVFKPLSYGTAPAIKDSLGILCDQCVMVSYIVLLPVHNCTLG</sequence>
<protein>
    <submittedName>
        <fullName evidence="1">Uncharacterized protein</fullName>
    </submittedName>
</protein>
<accession>A0A0A9CY41</accession>
<dbReference type="AlphaFoldDB" id="A0A0A9CY41"/>
<proteinExistence type="predicted"/>
<organism evidence="1">
    <name type="scientific">Arundo donax</name>
    <name type="common">Giant reed</name>
    <name type="synonym">Donax arundinaceus</name>
    <dbReference type="NCBI Taxonomy" id="35708"/>
    <lineage>
        <taxon>Eukaryota</taxon>
        <taxon>Viridiplantae</taxon>
        <taxon>Streptophyta</taxon>
        <taxon>Embryophyta</taxon>
        <taxon>Tracheophyta</taxon>
        <taxon>Spermatophyta</taxon>
        <taxon>Magnoliopsida</taxon>
        <taxon>Liliopsida</taxon>
        <taxon>Poales</taxon>
        <taxon>Poaceae</taxon>
        <taxon>PACMAD clade</taxon>
        <taxon>Arundinoideae</taxon>
        <taxon>Arundineae</taxon>
        <taxon>Arundo</taxon>
    </lineage>
</organism>